<evidence type="ECO:0000256" key="4">
    <source>
        <dbReference type="ARBA" id="ARBA00010136"/>
    </source>
</evidence>
<feature type="binding site" evidence="24">
    <location>
        <position position="385"/>
    </location>
    <ligand>
        <name>Zn(2+)</name>
        <dbReference type="ChEBI" id="CHEBI:29105"/>
        <note>catalytic</note>
    </ligand>
</feature>
<dbReference type="PANTHER" id="PTHR11533">
    <property type="entry name" value="PROTEASE M1 ZINC METALLOPROTEASE"/>
    <property type="match status" value="1"/>
</dbReference>
<evidence type="ECO:0000256" key="23">
    <source>
        <dbReference type="PIRSR" id="PIRSR634016-1"/>
    </source>
</evidence>
<evidence type="ECO:0000256" key="11">
    <source>
        <dbReference type="ARBA" id="ARBA00022692"/>
    </source>
</evidence>
<feature type="domain" description="Peptidase M1 membrane alanine aminopeptidase" evidence="28">
    <location>
        <begin position="309"/>
        <end position="527"/>
    </location>
</feature>
<dbReference type="Pfam" id="PF11838">
    <property type="entry name" value="ERAP1_C"/>
    <property type="match status" value="2"/>
</dbReference>
<evidence type="ECO:0000256" key="3">
    <source>
        <dbReference type="ARBA" id="ARBA00004609"/>
    </source>
</evidence>
<feature type="transmembrane region" description="Helical" evidence="27">
    <location>
        <begin position="6"/>
        <end position="28"/>
    </location>
</feature>
<gene>
    <name evidence="31" type="primary">106083937</name>
</gene>
<feature type="compositionally biased region" description="Low complexity" evidence="26">
    <location>
        <begin position="52"/>
        <end position="68"/>
    </location>
</feature>
<evidence type="ECO:0000256" key="22">
    <source>
        <dbReference type="ARBA" id="ARBA00023288"/>
    </source>
</evidence>
<evidence type="ECO:0000256" key="10">
    <source>
        <dbReference type="ARBA" id="ARBA00022670"/>
    </source>
</evidence>
<dbReference type="Proteomes" id="UP000095300">
    <property type="component" value="Unassembled WGS sequence"/>
</dbReference>
<evidence type="ECO:0000256" key="21">
    <source>
        <dbReference type="ARBA" id="ARBA00023180"/>
    </source>
</evidence>
<dbReference type="GO" id="GO:0004230">
    <property type="term" value="F:glutamyl aminopeptidase activity"/>
    <property type="evidence" value="ECO:0007669"/>
    <property type="project" value="UniProtKB-EC"/>
</dbReference>
<dbReference type="GO" id="GO:0005886">
    <property type="term" value="C:plasma membrane"/>
    <property type="evidence" value="ECO:0007669"/>
    <property type="project" value="UniProtKB-SubCell"/>
</dbReference>
<comment type="catalytic activity">
    <reaction evidence="1">
        <text>Release of N-terminal glutamate (and to a lesser extent aspartate) from a peptide.</text>
        <dbReference type="EC" id="3.4.11.7"/>
    </reaction>
</comment>
<feature type="region of interest" description="Disordered" evidence="26">
    <location>
        <begin position="52"/>
        <end position="73"/>
    </location>
</feature>
<keyword evidence="9" id="KW-0336">GPI-anchor</keyword>
<comment type="subunit">
    <text evidence="5">Homodimer; disulfide-linked.</text>
</comment>
<keyword evidence="17 27" id="KW-1133">Transmembrane helix</keyword>
<feature type="binding site" evidence="24">
    <location>
        <position position="404"/>
    </location>
    <ligand>
        <name>Zn(2+)</name>
        <dbReference type="ChEBI" id="CHEBI:29105"/>
        <note>catalytic</note>
    </ligand>
</feature>
<evidence type="ECO:0000256" key="24">
    <source>
        <dbReference type="PIRSR" id="PIRSR634016-3"/>
    </source>
</evidence>
<dbReference type="GO" id="GO:0070006">
    <property type="term" value="F:metalloaminopeptidase activity"/>
    <property type="evidence" value="ECO:0007669"/>
    <property type="project" value="TreeGrafter"/>
</dbReference>
<keyword evidence="8" id="KW-1003">Cell membrane</keyword>
<evidence type="ECO:0000256" key="18">
    <source>
        <dbReference type="ARBA" id="ARBA00023049"/>
    </source>
</evidence>
<dbReference type="EnsemblMetazoa" id="SCAU010916-RA">
    <property type="protein sequence ID" value="SCAU010916-PA"/>
    <property type="gene ID" value="SCAU010916"/>
</dbReference>
<dbReference type="FunFam" id="1.25.50.20:FF:000001">
    <property type="entry name" value="Aminopeptidase"/>
    <property type="match status" value="2"/>
</dbReference>
<keyword evidence="19 27" id="KW-0472">Membrane</keyword>
<evidence type="ECO:0000256" key="7">
    <source>
        <dbReference type="ARBA" id="ARBA00022438"/>
    </source>
</evidence>
<dbReference type="GO" id="GO:0098552">
    <property type="term" value="C:side of membrane"/>
    <property type="evidence" value="ECO:0007669"/>
    <property type="project" value="UniProtKB-KW"/>
</dbReference>
<dbReference type="Pfam" id="PF17900">
    <property type="entry name" value="Peptidase_M1_N"/>
    <property type="match status" value="2"/>
</dbReference>
<dbReference type="GO" id="GO:0008270">
    <property type="term" value="F:zinc ion binding"/>
    <property type="evidence" value="ECO:0007669"/>
    <property type="project" value="InterPro"/>
</dbReference>
<feature type="active site" description="Proton acceptor" evidence="23">
    <location>
        <position position="382"/>
    </location>
</feature>
<evidence type="ECO:0000256" key="25">
    <source>
        <dbReference type="PIRSR" id="PIRSR634016-4"/>
    </source>
</evidence>
<evidence type="ECO:0000256" key="19">
    <source>
        <dbReference type="ARBA" id="ARBA00023136"/>
    </source>
</evidence>
<dbReference type="InterPro" id="IPR042097">
    <property type="entry name" value="Aminopeptidase_N-like_N_sf"/>
</dbReference>
<dbReference type="STRING" id="35570.A0A1I8PTD3"/>
<dbReference type="CDD" id="cd09601">
    <property type="entry name" value="M1_APN-Q_like"/>
    <property type="match status" value="2"/>
</dbReference>
<dbReference type="PANTHER" id="PTHR11533:SF276">
    <property type="entry name" value="GLUTAMYL AMINOPEPTIDASE"/>
    <property type="match status" value="1"/>
</dbReference>
<protein>
    <recommendedName>
        <fullName evidence="6">glutamyl aminopeptidase</fullName>
        <ecNumber evidence="6">3.4.11.7</ecNumber>
    </recommendedName>
</protein>
<dbReference type="FunFam" id="1.10.390.10:FF:000016">
    <property type="entry name" value="Glutamyl aminopeptidase"/>
    <property type="match status" value="2"/>
</dbReference>
<evidence type="ECO:0000256" key="6">
    <source>
        <dbReference type="ARBA" id="ARBA00012567"/>
    </source>
</evidence>
<dbReference type="InterPro" id="IPR050344">
    <property type="entry name" value="Peptidase_M1_aminopeptidases"/>
</dbReference>
<evidence type="ECO:0000256" key="27">
    <source>
        <dbReference type="SAM" id="Phobius"/>
    </source>
</evidence>
<feature type="domain" description="Aminopeptidase N-like N-terminal" evidence="30">
    <location>
        <begin position="83"/>
        <end position="269"/>
    </location>
</feature>
<evidence type="ECO:0000256" key="1">
    <source>
        <dbReference type="ARBA" id="ARBA00001703"/>
    </source>
</evidence>
<feature type="domain" description="ERAP1-like C-terminal" evidence="29">
    <location>
        <begin position="1595"/>
        <end position="1915"/>
    </location>
</feature>
<dbReference type="Gene3D" id="1.25.50.20">
    <property type="match status" value="2"/>
</dbReference>
<evidence type="ECO:0000256" key="15">
    <source>
        <dbReference type="ARBA" id="ARBA00022837"/>
    </source>
</evidence>
<evidence type="ECO:0000256" key="12">
    <source>
        <dbReference type="ARBA" id="ARBA00022723"/>
    </source>
</evidence>
<evidence type="ECO:0000259" key="28">
    <source>
        <dbReference type="Pfam" id="PF01433"/>
    </source>
</evidence>
<keyword evidence="15" id="KW-0106">Calcium</keyword>
<feature type="domain" description="ERAP1-like C-terminal" evidence="29">
    <location>
        <begin position="609"/>
        <end position="927"/>
    </location>
</feature>
<dbReference type="GO" id="GO:0005737">
    <property type="term" value="C:cytoplasm"/>
    <property type="evidence" value="ECO:0007669"/>
    <property type="project" value="TreeGrafter"/>
</dbReference>
<dbReference type="OrthoDB" id="510539at2759"/>
<evidence type="ECO:0000256" key="26">
    <source>
        <dbReference type="SAM" id="MobiDB-lite"/>
    </source>
</evidence>
<evidence type="ECO:0000256" key="2">
    <source>
        <dbReference type="ARBA" id="ARBA00004401"/>
    </source>
</evidence>
<keyword evidence="21" id="KW-0325">Glycoprotein</keyword>
<keyword evidence="12 24" id="KW-0479">Metal-binding</keyword>
<dbReference type="InterPro" id="IPR027268">
    <property type="entry name" value="Peptidase_M4/M1_CTD_sf"/>
</dbReference>
<feature type="binding site" evidence="24">
    <location>
        <position position="381"/>
    </location>
    <ligand>
        <name>Zn(2+)</name>
        <dbReference type="ChEBI" id="CHEBI:29105"/>
        <note>catalytic</note>
    </ligand>
</feature>
<comment type="subcellular location">
    <subcellularLocation>
        <location evidence="3">Cell membrane</location>
        <topology evidence="3">Lipid-anchor</topology>
        <topology evidence="3">GPI-anchor</topology>
    </subcellularLocation>
    <subcellularLocation>
        <location evidence="2">Cell membrane</location>
        <topology evidence="2">Single-pass type II membrane protein</topology>
    </subcellularLocation>
</comment>
<keyword evidence="11 27" id="KW-0812">Transmembrane</keyword>
<evidence type="ECO:0000313" key="31">
    <source>
        <dbReference type="EnsemblMetazoa" id="SCAU010916-PA"/>
    </source>
</evidence>
<keyword evidence="13" id="KW-0378">Hydrolase</keyword>
<comment type="cofactor">
    <cofactor evidence="24">
        <name>Zn(2+)</name>
        <dbReference type="ChEBI" id="CHEBI:29105"/>
    </cofactor>
    <text evidence="24">Binds 1 zinc ion per subunit.</text>
</comment>
<evidence type="ECO:0000313" key="32">
    <source>
        <dbReference type="Proteomes" id="UP000095300"/>
    </source>
</evidence>
<dbReference type="VEuPathDB" id="VectorBase:SCAU010916"/>
<reference evidence="31" key="1">
    <citation type="submission" date="2020-05" db="UniProtKB">
        <authorList>
            <consortium name="EnsemblMetazoa"/>
        </authorList>
    </citation>
    <scope>IDENTIFICATION</scope>
    <source>
        <strain evidence="31">USDA</strain>
    </source>
</reference>
<dbReference type="InterPro" id="IPR024571">
    <property type="entry name" value="ERAP1-like_C_dom"/>
</dbReference>
<evidence type="ECO:0000256" key="14">
    <source>
        <dbReference type="ARBA" id="ARBA00022833"/>
    </source>
</evidence>
<evidence type="ECO:0000256" key="17">
    <source>
        <dbReference type="ARBA" id="ARBA00022989"/>
    </source>
</evidence>
<comment type="similarity">
    <text evidence="4">Belongs to the peptidase M1 family.</text>
</comment>
<keyword evidence="16" id="KW-0735">Signal-anchor</keyword>
<evidence type="ECO:0000259" key="29">
    <source>
        <dbReference type="Pfam" id="PF11838"/>
    </source>
</evidence>
<dbReference type="Gene3D" id="2.60.40.1910">
    <property type="match status" value="2"/>
</dbReference>
<dbReference type="EC" id="3.4.11.7" evidence="6"/>
<dbReference type="FunFam" id="2.60.40.1910:FF:000003">
    <property type="entry name" value="Aminopeptidase"/>
    <property type="match status" value="2"/>
</dbReference>
<dbReference type="FunFam" id="2.60.40.1730:FF:000001">
    <property type="entry name" value="Leucyl-cystinyl aminopeptidase"/>
    <property type="match status" value="1"/>
</dbReference>
<evidence type="ECO:0000256" key="16">
    <source>
        <dbReference type="ARBA" id="ARBA00022968"/>
    </source>
</evidence>
<accession>A0A1I8PTD3</accession>
<dbReference type="Pfam" id="PF01433">
    <property type="entry name" value="Peptidase_M1"/>
    <property type="match status" value="2"/>
</dbReference>
<evidence type="ECO:0000256" key="5">
    <source>
        <dbReference type="ARBA" id="ARBA00011748"/>
    </source>
</evidence>
<dbReference type="GO" id="GO:0042277">
    <property type="term" value="F:peptide binding"/>
    <property type="evidence" value="ECO:0007669"/>
    <property type="project" value="TreeGrafter"/>
</dbReference>
<evidence type="ECO:0000256" key="13">
    <source>
        <dbReference type="ARBA" id="ARBA00022801"/>
    </source>
</evidence>
<dbReference type="FunFam" id="2.60.40.1730:FF:000012">
    <property type="entry name" value="Aminopeptidase N"/>
    <property type="match status" value="1"/>
</dbReference>
<feature type="site" description="Transition state stabilizer" evidence="25">
    <location>
        <position position="467"/>
    </location>
</feature>
<evidence type="ECO:0000256" key="9">
    <source>
        <dbReference type="ARBA" id="ARBA00022622"/>
    </source>
</evidence>
<dbReference type="GO" id="GO:0005615">
    <property type="term" value="C:extracellular space"/>
    <property type="evidence" value="ECO:0007669"/>
    <property type="project" value="TreeGrafter"/>
</dbReference>
<dbReference type="SUPFAM" id="SSF63737">
    <property type="entry name" value="Leukotriene A4 hydrolase N-terminal domain"/>
    <property type="match status" value="2"/>
</dbReference>
<dbReference type="InterPro" id="IPR014782">
    <property type="entry name" value="Peptidase_M1_dom"/>
</dbReference>
<dbReference type="InterPro" id="IPR045357">
    <property type="entry name" value="Aminopeptidase_N-like_N"/>
</dbReference>
<dbReference type="GO" id="GO:0006508">
    <property type="term" value="P:proteolysis"/>
    <property type="evidence" value="ECO:0007669"/>
    <property type="project" value="UniProtKB-KW"/>
</dbReference>
<keyword evidence="32" id="KW-1185">Reference proteome</keyword>
<keyword evidence="22" id="KW-0449">Lipoprotein</keyword>
<dbReference type="SUPFAM" id="SSF55486">
    <property type="entry name" value="Metalloproteases ('zincins'), catalytic domain"/>
    <property type="match status" value="2"/>
</dbReference>
<dbReference type="InterPro" id="IPR001930">
    <property type="entry name" value="Peptidase_M1"/>
</dbReference>
<evidence type="ECO:0000256" key="8">
    <source>
        <dbReference type="ARBA" id="ARBA00022475"/>
    </source>
</evidence>
<name>A0A1I8PTD3_STOCA</name>
<feature type="domain" description="Peptidase M1 membrane alanine aminopeptidase" evidence="28">
    <location>
        <begin position="1295"/>
        <end position="1513"/>
    </location>
</feature>
<dbReference type="InterPro" id="IPR034016">
    <property type="entry name" value="M1_APN-typ"/>
</dbReference>
<evidence type="ECO:0000259" key="30">
    <source>
        <dbReference type="Pfam" id="PF17900"/>
    </source>
</evidence>
<feature type="domain" description="Aminopeptidase N-like N-terminal" evidence="30">
    <location>
        <begin position="1070"/>
        <end position="1256"/>
    </location>
</feature>
<organism evidence="31 32">
    <name type="scientific">Stomoxys calcitrans</name>
    <name type="common">Stable fly</name>
    <name type="synonym">Conops calcitrans</name>
    <dbReference type="NCBI Taxonomy" id="35570"/>
    <lineage>
        <taxon>Eukaryota</taxon>
        <taxon>Metazoa</taxon>
        <taxon>Ecdysozoa</taxon>
        <taxon>Arthropoda</taxon>
        <taxon>Hexapoda</taxon>
        <taxon>Insecta</taxon>
        <taxon>Pterygota</taxon>
        <taxon>Neoptera</taxon>
        <taxon>Endopterygota</taxon>
        <taxon>Diptera</taxon>
        <taxon>Brachycera</taxon>
        <taxon>Muscomorpha</taxon>
        <taxon>Muscoidea</taxon>
        <taxon>Muscidae</taxon>
        <taxon>Stomoxys</taxon>
    </lineage>
</organism>
<evidence type="ECO:0000256" key="20">
    <source>
        <dbReference type="ARBA" id="ARBA00023157"/>
    </source>
</evidence>
<keyword evidence="20" id="KW-1015">Disulfide bond</keyword>
<dbReference type="Gene3D" id="1.10.390.10">
    <property type="entry name" value="Neutral Protease Domain 2"/>
    <property type="match status" value="2"/>
</dbReference>
<keyword evidence="14 24" id="KW-0862">Zinc</keyword>
<keyword evidence="7" id="KW-0031">Aminopeptidase</keyword>
<sequence length="1938" mass="222877">MLVAGKFVTIILGMALTAFTVSTIVLAVQKSNLKSELEETRDKLDKLEEALKTTTTTTTTTASPPTTEDPSEQINYRLPGNLVPTYYNLYLHPDIATGMFSGQVIIDIDCVETTDEIILHSLNMTIKNVYVTNVGSSTNFVTGYELDGVREFLVIHMAEDIVAPRKFQLGILFEGSMADKIVGLYSSSYTKPDNSKKRIATSKFEPTYARQAFPCFDEPALKAVFEITLVYPNEGDYHALSNMDIAQEQFQGAYTEVHFNKSVPMSTYLACFIVSDFKSKDVKIDTMGIGEEFDMRVFATPEQLDKVDFALNVGKGVIEYYIDYFQIPYPLPKLDMAAIPDFVSGAMEHWGLVTYRETSLLYDEAVSSTANKQRIASVIAHEFAHMWFGNLVTMMWWNDLWLNEGFASYIENKGVEAIYPEWKMRDQFITNTLHGVLALDATLGSHPIIQTVANPDQITEIFDTITYSKGSSIIRMLDDFLGDDNFEHAVTNYLNEFKYKNAVTDDFLTEIEKLNLGFDVKAIMRTWTEQMGLPVVVVQQLSATEYKLTQKRFFSNPKDYDGTYDDSPFDYKWSIPITYKTSASDVVQLEWFYYDQSDITITLPNAVDWIKFNFDQIGYYRVHYPINMWKNLADKLIETPNVFSVGDRACLLNDAFSLADATQLEYDLALDMTQYLSKEDQYVPWSVAASKLTSLKRSLMFTDAFVDYNSYSRDLIAPIYETVGWEVGTDHLQNRLRVTILSAACSLGLPTCLSQASQEFNKWLENPNERPHPDVRETIYYYGMFDSGDEEKWNKMWDLFVNEEDASEKAKLMYGLSAVQVPWILSRYIQLAWNPDNVRGQDYFTCLQYIAANPVGESLVWEYVREHWEDLVERFGLNERYLGSMIPTITGRFDTETKYEEMVYFFEKYPEAGAGTAARVRALENVKNNIAWLENNLAVVRYWLSHRNTLLKEDFLNRCDNNFFDNALVLKGLLDRPVVVTVASYETIQKDNKMLGNNKIIRLIMCWAVLAFTVSTVVLAFQHTRLNADISDAKEKLDYMESLLEGEIKPRSRRSLADEEINYRLPSALKPTLYDLYLDPNLQTGNFGGKVVITIDVVEESQQIILHSHKLDIKRVYVQGQNALSLEVVQYTLDTVREFLVIDMKEKLIVGAAITLGIEFEGVMFGKIVGLYSSTYNTPENQKRTIATSKFEPTYARQAFPCFDEPNMKAKFRVTLVIPTGDNYHALSNMNQESTTPLDERTEVHFAESVDMSTYLVCFLISDFASSKRPVHAEYGDDFEIQIFATAHQLAKTEFAADTAAAVTEFYIRNYKVEYPLPKLDMAAIPDFASNAMEHWGLVTYRETALLYDRSFSSTWNKQRIAAVIAHELAHMWFGNLVTMNWWNDLWLNEGFARFMEYKGINEIYTDWGLPDQFLIHALHGVMKYDSSVASHPIVQTVENPDQITEIFDTISYEKGASVIRMLEDIVGVEKFELAVTNYLNKFKYQNAVTDDFLTEVADTEPGFDVKLMMRTWTEQMGLPVIDVKRTSATTFELTQKRFFSNIEDYDKVFDDSEFNYKWTIPLTYFYDHDGTVRRAWFNYDESAVTVSVPIQTKWLKFNSHQVGYYRINYEETMWHEIIKDLVGNPEKFDVADRAHLLNDVFALADGSQVPYGVALDMTTYLEKETDFVPWYVAATKLQALQGNLMQTESYMEYLHYARGLMAKVYEQVTWNVDENNHLKNRLRVSVITAACSLGLPDCLVQASRRFTAFLADPIENIPEPDLREIVYFYGMQTVGKQQQWEQMWDLFVAEQDASEKTKLMYGLSAVRVPWLLKRYIDLAANEEYVRSQDYFNCIQYIAANPVGEPIVWEFVREEWPNLVGRFGLNDRYMGRMIPAITERFTTETKYEEMTEFFGKYPEAGAGTASRKQALETVKYNINWLKTNLDEVTSWLHQHNDV</sequence>
<dbReference type="PRINTS" id="PR00756">
    <property type="entry name" value="ALADIPTASE"/>
</dbReference>
<keyword evidence="10" id="KW-0645">Protease</keyword>
<dbReference type="GO" id="GO:0043171">
    <property type="term" value="P:peptide catabolic process"/>
    <property type="evidence" value="ECO:0007669"/>
    <property type="project" value="TreeGrafter"/>
</dbReference>
<dbReference type="Gene3D" id="2.60.40.1730">
    <property type="entry name" value="tricorn interacting facor f3 domain"/>
    <property type="match status" value="2"/>
</dbReference>
<keyword evidence="18" id="KW-0482">Metalloprotease</keyword>
<proteinExistence type="inferred from homology"/>